<dbReference type="AlphaFoldDB" id="A0A5Q0MA77"/>
<evidence type="ECO:0000313" key="1">
    <source>
        <dbReference type="EMBL" id="QFZ85425.1"/>
    </source>
</evidence>
<dbReference type="Pfam" id="PF10604">
    <property type="entry name" value="Polyketide_cyc2"/>
    <property type="match status" value="1"/>
</dbReference>
<proteinExistence type="predicted"/>
<gene>
    <name evidence="1" type="ORF">GFK26_22990</name>
</gene>
<evidence type="ECO:0000313" key="2">
    <source>
        <dbReference type="Proteomes" id="UP000326780"/>
    </source>
</evidence>
<dbReference type="InterPro" id="IPR023393">
    <property type="entry name" value="START-like_dom_sf"/>
</dbReference>
<organism evidence="1 2">
    <name type="scientific">Variovorax paradoxus</name>
    <dbReference type="NCBI Taxonomy" id="34073"/>
    <lineage>
        <taxon>Bacteria</taxon>
        <taxon>Pseudomonadati</taxon>
        <taxon>Pseudomonadota</taxon>
        <taxon>Betaproteobacteria</taxon>
        <taxon>Burkholderiales</taxon>
        <taxon>Comamonadaceae</taxon>
        <taxon>Variovorax</taxon>
    </lineage>
</organism>
<protein>
    <submittedName>
        <fullName evidence="1">SRPBCC family protein</fullName>
    </submittedName>
</protein>
<sequence>MATIYKEFIVEVDVAQVWDALRDFGAVHTRLAPGFLTGCELDGQGARIVHFANGLIARELLVALDDEHRRLAYTVTDGKATHHHASAQVFAAGEGRTRFVWITDVLPDGLAAYIEPMMAHGGAAMKQTLERAQKSSSGNPT</sequence>
<dbReference type="SUPFAM" id="SSF55961">
    <property type="entry name" value="Bet v1-like"/>
    <property type="match status" value="1"/>
</dbReference>
<dbReference type="InterPro" id="IPR019587">
    <property type="entry name" value="Polyketide_cyclase/dehydratase"/>
</dbReference>
<accession>A0A5Q0MA77</accession>
<dbReference type="Proteomes" id="UP000326780">
    <property type="component" value="Chromosome"/>
</dbReference>
<dbReference type="CDD" id="cd07821">
    <property type="entry name" value="PYR_PYL_RCAR_like"/>
    <property type="match status" value="1"/>
</dbReference>
<dbReference type="Gene3D" id="3.30.530.20">
    <property type="match status" value="1"/>
</dbReference>
<reference evidence="1 2" key="1">
    <citation type="submission" date="2019-10" db="EMBL/GenBank/DDBJ databases">
        <title>Complete genome sequence of Variovorax paradoxus 5C-2.</title>
        <authorList>
            <person name="Gogoleva N.E."/>
            <person name="Balkin A.S."/>
        </authorList>
    </citation>
    <scope>NUCLEOTIDE SEQUENCE [LARGE SCALE GENOMIC DNA]</scope>
    <source>
        <strain evidence="1 2">5C-2</strain>
    </source>
</reference>
<name>A0A5Q0MA77_VARPD</name>
<dbReference type="RefSeq" id="WP_153284007.1">
    <property type="nucleotide sequence ID" value="NZ_CP045644.1"/>
</dbReference>
<dbReference type="EMBL" id="CP045644">
    <property type="protein sequence ID" value="QFZ85425.1"/>
    <property type="molecule type" value="Genomic_DNA"/>
</dbReference>